<keyword evidence="2" id="KW-1003">Cell membrane</keyword>
<dbReference type="STRING" id="37928.SAMN04489742_4070"/>
<feature type="transmembrane region" description="Helical" evidence="7">
    <location>
        <begin position="466"/>
        <end position="495"/>
    </location>
</feature>
<dbReference type="Pfam" id="PF03772">
    <property type="entry name" value="Competence"/>
    <property type="match status" value="1"/>
</dbReference>
<evidence type="ECO:0000256" key="7">
    <source>
        <dbReference type="SAM" id="Phobius"/>
    </source>
</evidence>
<dbReference type="Proteomes" id="UP000181917">
    <property type="component" value="Unassembled WGS sequence"/>
</dbReference>
<dbReference type="SUPFAM" id="SSF56281">
    <property type="entry name" value="Metallo-hydrolase/oxidoreductase"/>
    <property type="match status" value="1"/>
</dbReference>
<dbReference type="InterPro" id="IPR035681">
    <property type="entry name" value="ComA-like_MBL"/>
</dbReference>
<evidence type="ECO:0000256" key="6">
    <source>
        <dbReference type="SAM" id="MobiDB-lite"/>
    </source>
</evidence>
<gene>
    <name evidence="9" type="ORF">SAMN04489742_4070</name>
</gene>
<dbReference type="GO" id="GO:0005886">
    <property type="term" value="C:plasma membrane"/>
    <property type="evidence" value="ECO:0007669"/>
    <property type="project" value="UniProtKB-SubCell"/>
</dbReference>
<sequence length="907" mass="94379">MSPAPPWQHYARAAREMAGETVKEATSDAGPTRKRSLKAWLFRGEAASGAAAAKGLRPGVGENGPSAVRLDLRLAAAAATCWLVSLILLRLPAAVALTCAGVGLGTVTVLLLAGLRRRRRKSLPAVSGTLFLLVCIAGLLALVIGVKQTERVSGPIGPAIEAGAYVTAELTALSDASRSTKPSMFGSGPRYLVTAEITEASHGGRKFEAATPVLVIGNQTWQTVRYGDRLHAAGTLAPMEPGSSETAMLSASTAPAVTSTPAAAEAVNTLRSLFVEHTRSLPPDARGLLPGMVFGDREQQTDDLEEAMRRTGLTHLMAVSGANCSYLLGFVYLLATACRAPRWLSSALGIVALAGFVLLVRPEPSVLRAAVMGAIGVAALVSGRRRASLSFLALAVIVLLLANPWLAGEYSFILSVLATLGLVLLGSTCSRWLQYFMPKLLADAMAIPLAAQLFCTPVLVQLQPELAMFSIPANILAAPVVPFVTIGGMVSLALLPWAPLPGGWLVHATGFLTLWVAQIARTFSGLPLATLPWLGGPAGAVLAAASAVGLLALLWLAAQGRDGISSLWFRVEQATGHGRGSDRRYTPELPASANHGTRVDTDQEASPGRVTRRLAVARWTGKQRVGAAFCSAAVVGGLLGWLVSSTGAAPLPDRWDAVVCNVGQGDGLVIRTGTGQAMIIDAGPEPGAMDSCLDSLGVESVGLLVLTHMHLDHYGGLDGVLDGRKVARVIVGSSKKELPDLVEDTLAEHGLDSELGEAGQSGRTGSASWQILWPTAARSGASENDSSIVMLVTVPGADGGVLRILLTGDLEEEAAADLLRGLALEPGSVDILKISHHGARNGGTAILDQVQPRAAVISVGSDNDYGHPAPEILSALERLRIPVFRTDQIGTIVVDLADGSLAVRPAE</sequence>
<protein>
    <submittedName>
        <fullName evidence="9">Competence protein ComEC</fullName>
    </submittedName>
</protein>
<evidence type="ECO:0000256" key="2">
    <source>
        <dbReference type="ARBA" id="ARBA00022475"/>
    </source>
</evidence>
<keyword evidence="5 7" id="KW-0472">Membrane</keyword>
<evidence type="ECO:0000256" key="4">
    <source>
        <dbReference type="ARBA" id="ARBA00022989"/>
    </source>
</evidence>
<feature type="transmembrane region" description="Helical" evidence="7">
    <location>
        <begin position="440"/>
        <end position="460"/>
    </location>
</feature>
<dbReference type="OrthoDB" id="7177610at2"/>
<evidence type="ECO:0000256" key="1">
    <source>
        <dbReference type="ARBA" id="ARBA00004651"/>
    </source>
</evidence>
<evidence type="ECO:0000259" key="8">
    <source>
        <dbReference type="SMART" id="SM00849"/>
    </source>
</evidence>
<feature type="transmembrane region" description="Helical" evidence="7">
    <location>
        <begin position="389"/>
        <end position="406"/>
    </location>
</feature>
<dbReference type="Gene3D" id="3.60.15.10">
    <property type="entry name" value="Ribonuclease Z/Hydroxyacylglutathione hydrolase-like"/>
    <property type="match status" value="1"/>
</dbReference>
<dbReference type="InterPro" id="IPR036866">
    <property type="entry name" value="RibonucZ/Hydroxyglut_hydro"/>
</dbReference>
<evidence type="ECO:0000256" key="5">
    <source>
        <dbReference type="ARBA" id="ARBA00023136"/>
    </source>
</evidence>
<feature type="transmembrane region" description="Helical" evidence="7">
    <location>
        <begin position="125"/>
        <end position="146"/>
    </location>
</feature>
<dbReference type="CDD" id="cd07731">
    <property type="entry name" value="ComA-like_MBL-fold"/>
    <property type="match status" value="1"/>
</dbReference>
<dbReference type="PANTHER" id="PTHR30619:SF1">
    <property type="entry name" value="RECOMBINATION PROTEIN 2"/>
    <property type="match status" value="1"/>
</dbReference>
<dbReference type="EMBL" id="FNKH01000002">
    <property type="protein sequence ID" value="SDR12309.1"/>
    <property type="molecule type" value="Genomic_DNA"/>
</dbReference>
<evidence type="ECO:0000313" key="9">
    <source>
        <dbReference type="EMBL" id="SDR12309.1"/>
    </source>
</evidence>
<evidence type="ECO:0000256" key="3">
    <source>
        <dbReference type="ARBA" id="ARBA00022692"/>
    </source>
</evidence>
<feature type="transmembrane region" description="Helical" evidence="7">
    <location>
        <begin position="502"/>
        <end position="520"/>
    </location>
</feature>
<feature type="transmembrane region" description="Helical" evidence="7">
    <location>
        <begin position="412"/>
        <end position="433"/>
    </location>
</feature>
<keyword evidence="4 7" id="KW-1133">Transmembrane helix</keyword>
<evidence type="ECO:0000313" key="10">
    <source>
        <dbReference type="Proteomes" id="UP000181917"/>
    </source>
</evidence>
<organism evidence="9 10">
    <name type="scientific">Crystallibacter crystallopoietes</name>
    <dbReference type="NCBI Taxonomy" id="37928"/>
    <lineage>
        <taxon>Bacteria</taxon>
        <taxon>Bacillati</taxon>
        <taxon>Actinomycetota</taxon>
        <taxon>Actinomycetes</taxon>
        <taxon>Micrococcales</taxon>
        <taxon>Micrococcaceae</taxon>
        <taxon>Crystallibacter</taxon>
    </lineage>
</organism>
<proteinExistence type="predicted"/>
<name>A0A1H1GGT3_9MICC</name>
<dbReference type="InterPro" id="IPR001279">
    <property type="entry name" value="Metallo-B-lactamas"/>
</dbReference>
<dbReference type="SMART" id="SM00849">
    <property type="entry name" value="Lactamase_B"/>
    <property type="match status" value="1"/>
</dbReference>
<dbReference type="InterPro" id="IPR004477">
    <property type="entry name" value="ComEC_N"/>
</dbReference>
<reference evidence="9 10" key="1">
    <citation type="submission" date="2016-10" db="EMBL/GenBank/DDBJ databases">
        <authorList>
            <person name="de Groot N.N."/>
        </authorList>
    </citation>
    <scope>NUCLEOTIDE SEQUENCE [LARGE SCALE GENOMIC DNA]</scope>
    <source>
        <strain evidence="9 10">DSM 20117</strain>
    </source>
</reference>
<comment type="subcellular location">
    <subcellularLocation>
        <location evidence="1">Cell membrane</location>
        <topology evidence="1">Multi-pass membrane protein</topology>
    </subcellularLocation>
</comment>
<dbReference type="PANTHER" id="PTHR30619">
    <property type="entry name" value="DNA INTERNALIZATION/COMPETENCE PROTEIN COMEC/REC2"/>
    <property type="match status" value="1"/>
</dbReference>
<dbReference type="NCBIfam" id="TIGR00360">
    <property type="entry name" value="ComEC_N-term"/>
    <property type="match status" value="1"/>
</dbReference>
<keyword evidence="3 7" id="KW-0812">Transmembrane</keyword>
<feature type="transmembrane region" description="Helical" evidence="7">
    <location>
        <begin position="95"/>
        <end position="113"/>
    </location>
</feature>
<feature type="domain" description="Metallo-beta-lactamase" evidence="8">
    <location>
        <begin position="664"/>
        <end position="861"/>
    </location>
</feature>
<dbReference type="InterPro" id="IPR052159">
    <property type="entry name" value="Competence_DNA_uptake"/>
</dbReference>
<dbReference type="AlphaFoldDB" id="A0A1H1GGT3"/>
<feature type="region of interest" description="Disordered" evidence="6">
    <location>
        <begin position="577"/>
        <end position="607"/>
    </location>
</feature>
<accession>A0A1H1GGT3</accession>
<feature type="transmembrane region" description="Helical" evidence="7">
    <location>
        <begin position="342"/>
        <end position="360"/>
    </location>
</feature>
<feature type="transmembrane region" description="Helical" evidence="7">
    <location>
        <begin position="366"/>
        <end position="382"/>
    </location>
</feature>
<feature type="transmembrane region" description="Helical" evidence="7">
    <location>
        <begin position="540"/>
        <end position="558"/>
    </location>
</feature>
<feature type="transmembrane region" description="Helical" evidence="7">
    <location>
        <begin position="625"/>
        <end position="643"/>
    </location>
</feature>
<feature type="transmembrane region" description="Helical" evidence="7">
    <location>
        <begin position="316"/>
        <end position="335"/>
    </location>
</feature>
<keyword evidence="10" id="KW-1185">Reference proteome</keyword>
<dbReference type="Pfam" id="PF00753">
    <property type="entry name" value="Lactamase_B"/>
    <property type="match status" value="1"/>
</dbReference>